<dbReference type="InterPro" id="IPR004841">
    <property type="entry name" value="AA-permease/SLC12A_dom"/>
</dbReference>
<keyword evidence="5" id="KW-0997">Cell inner membrane</keyword>
<feature type="transmembrane region" description="Helical" evidence="10">
    <location>
        <begin position="16"/>
        <end position="34"/>
    </location>
</feature>
<dbReference type="PIRSF" id="PIRSF006060">
    <property type="entry name" value="AA_transporter"/>
    <property type="match status" value="1"/>
</dbReference>
<evidence type="ECO:0000259" key="11">
    <source>
        <dbReference type="Pfam" id="PF00324"/>
    </source>
</evidence>
<evidence type="ECO:0000256" key="2">
    <source>
        <dbReference type="ARBA" id="ARBA00008583"/>
    </source>
</evidence>
<feature type="transmembrane region" description="Helical" evidence="10">
    <location>
        <begin position="197"/>
        <end position="218"/>
    </location>
</feature>
<dbReference type="PANTHER" id="PTHR43495">
    <property type="entry name" value="GABA PERMEASE"/>
    <property type="match status" value="1"/>
</dbReference>
<keyword evidence="7" id="KW-0029">Amino-acid transport</keyword>
<dbReference type="PANTHER" id="PTHR43495:SF4">
    <property type="entry name" value="AROMATIC AMINO ACID TRANSPORT PROTEIN AROP"/>
    <property type="match status" value="1"/>
</dbReference>
<feature type="domain" description="Amino acid permease/ SLC12A" evidence="11">
    <location>
        <begin position="15"/>
        <end position="446"/>
    </location>
</feature>
<keyword evidence="4" id="KW-1003">Cell membrane</keyword>
<feature type="transmembrane region" description="Helical" evidence="10">
    <location>
        <begin position="357"/>
        <end position="377"/>
    </location>
</feature>
<proteinExistence type="inferred from homology"/>
<accession>A0A239NHZ6</accession>
<feature type="transmembrane region" description="Helical" evidence="10">
    <location>
        <begin position="278"/>
        <end position="298"/>
    </location>
</feature>
<feature type="transmembrane region" description="Helical" evidence="10">
    <location>
        <begin position="124"/>
        <end position="145"/>
    </location>
</feature>
<evidence type="ECO:0000256" key="10">
    <source>
        <dbReference type="SAM" id="Phobius"/>
    </source>
</evidence>
<dbReference type="Proteomes" id="UP000199693">
    <property type="component" value="Unassembled WGS sequence"/>
</dbReference>
<comment type="subcellular location">
    <subcellularLocation>
        <location evidence="1">Cell inner membrane</location>
        <topology evidence="1">Multi-pass membrane protein</topology>
    </subcellularLocation>
</comment>
<feature type="transmembrane region" description="Helical" evidence="10">
    <location>
        <begin position="40"/>
        <end position="59"/>
    </location>
</feature>
<feature type="transmembrane region" description="Helical" evidence="10">
    <location>
        <begin position="427"/>
        <end position="443"/>
    </location>
</feature>
<feature type="transmembrane region" description="Helical" evidence="10">
    <location>
        <begin position="330"/>
        <end position="351"/>
    </location>
</feature>
<evidence type="ECO:0000256" key="7">
    <source>
        <dbReference type="ARBA" id="ARBA00022970"/>
    </source>
</evidence>
<feature type="transmembrane region" description="Helical" evidence="10">
    <location>
        <begin position="95"/>
        <end position="118"/>
    </location>
</feature>
<dbReference type="GO" id="GO:0055085">
    <property type="term" value="P:transmembrane transport"/>
    <property type="evidence" value="ECO:0007669"/>
    <property type="project" value="InterPro"/>
</dbReference>
<dbReference type="GO" id="GO:0006865">
    <property type="term" value="P:amino acid transport"/>
    <property type="evidence" value="ECO:0007669"/>
    <property type="project" value="UniProtKB-KW"/>
</dbReference>
<dbReference type="PROSITE" id="PS00218">
    <property type="entry name" value="AMINO_ACID_PERMEASE_1"/>
    <property type="match status" value="1"/>
</dbReference>
<evidence type="ECO:0000313" key="14">
    <source>
        <dbReference type="Proteomes" id="UP000198309"/>
    </source>
</evidence>
<gene>
    <name evidence="12" type="ORF">SAMN05216189_105122</name>
    <name evidence="13" type="ORF">SAMN06295949_1463</name>
</gene>
<keyword evidence="8 10" id="KW-1133">Transmembrane helix</keyword>
<evidence type="ECO:0000256" key="6">
    <source>
        <dbReference type="ARBA" id="ARBA00022692"/>
    </source>
</evidence>
<dbReference type="GO" id="GO:0005886">
    <property type="term" value="C:plasma membrane"/>
    <property type="evidence" value="ECO:0007669"/>
    <property type="project" value="UniProtKB-SubCell"/>
</dbReference>
<evidence type="ECO:0000256" key="5">
    <source>
        <dbReference type="ARBA" id="ARBA00022519"/>
    </source>
</evidence>
<feature type="transmembrane region" description="Helical" evidence="10">
    <location>
        <begin position="157"/>
        <end position="177"/>
    </location>
</feature>
<protein>
    <submittedName>
        <fullName evidence="12">Histidine:proton symporter, AAT family</fullName>
    </submittedName>
</protein>
<dbReference type="EMBL" id="FZPC01000046">
    <property type="protein sequence ID" value="SNT54034.1"/>
    <property type="molecule type" value="Genomic_DNA"/>
</dbReference>
<evidence type="ECO:0000313" key="12">
    <source>
        <dbReference type="EMBL" id="SDK77845.1"/>
    </source>
</evidence>
<evidence type="ECO:0000256" key="1">
    <source>
        <dbReference type="ARBA" id="ARBA00004429"/>
    </source>
</evidence>
<dbReference type="Proteomes" id="UP000198309">
    <property type="component" value="Unassembled WGS sequence"/>
</dbReference>
<evidence type="ECO:0000256" key="3">
    <source>
        <dbReference type="ARBA" id="ARBA00022448"/>
    </source>
</evidence>
<dbReference type="InterPro" id="IPR004840">
    <property type="entry name" value="Amino_acid_permease_CS"/>
</dbReference>
<evidence type="ECO:0000256" key="8">
    <source>
        <dbReference type="ARBA" id="ARBA00022989"/>
    </source>
</evidence>
<keyword evidence="14" id="KW-1185">Reference proteome</keyword>
<evidence type="ECO:0000256" key="9">
    <source>
        <dbReference type="ARBA" id="ARBA00023136"/>
    </source>
</evidence>
<dbReference type="FunFam" id="1.20.1740.10:FF:000001">
    <property type="entry name" value="Amino acid permease"/>
    <property type="match status" value="1"/>
</dbReference>
<organism evidence="12 15">
    <name type="scientific">Pseudomonas delhiensis</name>
    <dbReference type="NCBI Taxonomy" id="366289"/>
    <lineage>
        <taxon>Bacteria</taxon>
        <taxon>Pseudomonadati</taxon>
        <taxon>Pseudomonadota</taxon>
        <taxon>Gammaproteobacteria</taxon>
        <taxon>Pseudomonadales</taxon>
        <taxon>Pseudomonadaceae</taxon>
        <taxon>Pseudomonas</taxon>
    </lineage>
</organism>
<dbReference type="AlphaFoldDB" id="A0A239NHZ6"/>
<keyword evidence="9 10" id="KW-0472">Membrane</keyword>
<evidence type="ECO:0000313" key="15">
    <source>
        <dbReference type="Proteomes" id="UP000199693"/>
    </source>
</evidence>
<reference evidence="12 15" key="1">
    <citation type="submission" date="2016-10" db="EMBL/GenBank/DDBJ databases">
        <authorList>
            <person name="de Groot N.N."/>
        </authorList>
    </citation>
    <scope>NUCLEOTIDE SEQUENCE [LARGE SCALE GENOMIC DNA]</scope>
    <source>
        <strain evidence="12 15">CCM 7361</strain>
    </source>
</reference>
<evidence type="ECO:0000313" key="13">
    <source>
        <dbReference type="EMBL" id="SNT54034.1"/>
    </source>
</evidence>
<dbReference type="Pfam" id="PF00324">
    <property type="entry name" value="AA_permease"/>
    <property type="match status" value="1"/>
</dbReference>
<reference evidence="13 14" key="2">
    <citation type="submission" date="2017-06" db="EMBL/GenBank/DDBJ databases">
        <authorList>
            <person name="Varghese N."/>
            <person name="Submissions S."/>
        </authorList>
    </citation>
    <scope>NUCLEOTIDE SEQUENCE [LARGE SCALE GENOMIC DNA]</scope>
    <source>
        <strain evidence="13 14">RLD-1</strain>
    </source>
</reference>
<keyword evidence="6 10" id="KW-0812">Transmembrane</keyword>
<evidence type="ECO:0000256" key="4">
    <source>
        <dbReference type="ARBA" id="ARBA00022475"/>
    </source>
</evidence>
<feature type="transmembrane region" description="Helical" evidence="10">
    <location>
        <begin position="398"/>
        <end position="421"/>
    </location>
</feature>
<sequence>MSKQAGLQRGLNARHIRFIALGSAIGTGLFYGSASAIQMAGPAVLLAYLVAGMAVYMVMRALGEMAVRDPVAGAFSEYASSYLGPLAGFITGWTYAFEMIIVCLADVTAFGIYMGFWFPEVPRWIWVLSVIFFIAGLNLCTVKVFGEMEFWLSLVKVAAIVSMILAGFGILLFGFGLDTAEAGVSNLWAHGGFMPNGIGGVIASFAVVVFAFGGIEIIGITASEAEDPQRAIPRAINAVPVRILLFYVLTLFVLMAIFPWPQIGTQGSPFVQIFDGLGISAAAAILNLVVITAALSAINSDIFGAGRMLYGMALRGQAPGSFAKVSRNGVPWLTVVVMAGALLLGVVLNYLIPEDVFLLIASLATFATVWVWLMILLSQVGMRRQMTAQEAARLKYKVPFWPYAPAAAIVFMLFIFAILAAFPKTQMALWAGFAWVGLLVIGFRTMNRRGGAGDNVAEDVG</sequence>
<keyword evidence="3" id="KW-0813">Transport</keyword>
<dbReference type="EMBL" id="FNEC01000051">
    <property type="protein sequence ID" value="SDK77845.1"/>
    <property type="molecule type" value="Genomic_DNA"/>
</dbReference>
<comment type="similarity">
    <text evidence="2">Belongs to the amino acid-polyamine-organocation (APC) superfamily. Amino acid transporter (AAT) (TC 2.A.3.1) family.</text>
</comment>
<feature type="transmembrane region" description="Helical" evidence="10">
    <location>
        <begin position="239"/>
        <end position="258"/>
    </location>
</feature>
<dbReference type="RefSeq" id="WP_089394662.1">
    <property type="nucleotide sequence ID" value="NZ_FNEC01000051.1"/>
</dbReference>
<dbReference type="Gene3D" id="1.20.1740.10">
    <property type="entry name" value="Amino acid/polyamine transporter I"/>
    <property type="match status" value="1"/>
</dbReference>
<name>A0A239NHZ6_9PSED</name>